<keyword evidence="4 8" id="KW-0378">Hydrolase</keyword>
<accession>A0A131YRK8</accession>
<dbReference type="Pfam" id="PF00293">
    <property type="entry name" value="NUDIX"/>
    <property type="match status" value="1"/>
</dbReference>
<dbReference type="EMBL" id="GEDV01007447">
    <property type="protein sequence ID" value="JAP81110.1"/>
    <property type="molecule type" value="Transcribed_RNA"/>
</dbReference>
<evidence type="ECO:0000256" key="4">
    <source>
        <dbReference type="ARBA" id="ARBA00022801"/>
    </source>
</evidence>
<dbReference type="GO" id="GO:0010945">
    <property type="term" value="F:coenzyme A diphosphatase activity"/>
    <property type="evidence" value="ECO:0007669"/>
    <property type="project" value="InterPro"/>
</dbReference>
<dbReference type="SUPFAM" id="SSF55811">
    <property type="entry name" value="Nudix"/>
    <property type="match status" value="1"/>
</dbReference>
<evidence type="ECO:0000256" key="1">
    <source>
        <dbReference type="ARBA" id="ARBA00001936"/>
    </source>
</evidence>
<comment type="cofactor">
    <cofactor evidence="1">
        <name>Mn(2+)</name>
        <dbReference type="ChEBI" id="CHEBI:29035"/>
    </cofactor>
</comment>
<dbReference type="Gene3D" id="3.90.79.10">
    <property type="entry name" value="Nucleoside Triphosphate Pyrophosphohydrolase"/>
    <property type="match status" value="1"/>
</dbReference>
<dbReference type="PROSITE" id="PS51462">
    <property type="entry name" value="NUDIX"/>
    <property type="match status" value="1"/>
</dbReference>
<protein>
    <submittedName>
        <fullName evidence="8">NUDIX domain hydrolase</fullName>
    </submittedName>
</protein>
<dbReference type="PANTHER" id="PTHR12992:SF11">
    <property type="entry name" value="MITOCHONDRIAL COENZYME A DIPHOSPHATASE NUDT8"/>
    <property type="match status" value="1"/>
</dbReference>
<dbReference type="CDD" id="cd03426">
    <property type="entry name" value="NUDIX_CoAse_Nudt7"/>
    <property type="match status" value="1"/>
</dbReference>
<dbReference type="InterPro" id="IPR000086">
    <property type="entry name" value="NUDIX_hydrolase_dom"/>
</dbReference>
<dbReference type="PANTHER" id="PTHR12992">
    <property type="entry name" value="NUDIX HYDROLASE"/>
    <property type="match status" value="1"/>
</dbReference>
<dbReference type="GO" id="GO:0046872">
    <property type="term" value="F:metal ion binding"/>
    <property type="evidence" value="ECO:0007669"/>
    <property type="project" value="UniProtKB-KW"/>
</dbReference>
<evidence type="ECO:0000256" key="2">
    <source>
        <dbReference type="ARBA" id="ARBA00001946"/>
    </source>
</evidence>
<evidence type="ECO:0000259" key="7">
    <source>
        <dbReference type="PROSITE" id="PS51462"/>
    </source>
</evidence>
<evidence type="ECO:0000313" key="8">
    <source>
        <dbReference type="EMBL" id="JAP81110.1"/>
    </source>
</evidence>
<feature type="domain" description="Nudix hydrolase" evidence="7">
    <location>
        <begin position="62"/>
        <end position="207"/>
    </location>
</feature>
<keyword evidence="3" id="KW-0479">Metal-binding</keyword>
<evidence type="ECO:0000256" key="5">
    <source>
        <dbReference type="ARBA" id="ARBA00022842"/>
    </source>
</evidence>
<dbReference type="InterPro" id="IPR015797">
    <property type="entry name" value="NUDIX_hydrolase-like_dom_sf"/>
</dbReference>
<evidence type="ECO:0000256" key="6">
    <source>
        <dbReference type="ARBA" id="ARBA00023211"/>
    </source>
</evidence>
<dbReference type="AlphaFoldDB" id="A0A131YRK8"/>
<comment type="cofactor">
    <cofactor evidence="2">
        <name>Mg(2+)</name>
        <dbReference type="ChEBI" id="CHEBI:18420"/>
    </cofactor>
</comment>
<keyword evidence="6" id="KW-0464">Manganese</keyword>
<proteinExistence type="predicted"/>
<sequence length="259" mass="28367">MPFQKHNAHFLAWSLNGLARLTNVRRSCSTTLDETFFSEDRKKACMDSLVSSSEELSRMFRNVPTTMSAAVLVPFCLNRCGEPAVLLTLRSRSLSRHGGLISFPGGIADDSDASATETALRESEEELGIPPANVDVWGSLHPLPSMGSTILVTPVVGFAKPSTPSSLIDELTVNEDEVEKVFMPTLRSLCDPRAWEYTCFKYPGVPDHASPVFVLNGDEKIWGLTARILHLCMSCILPELYCRNYPGNLLSVTGSGSKL</sequence>
<organism evidence="8">
    <name type="scientific">Rhipicephalus appendiculatus</name>
    <name type="common">Brown ear tick</name>
    <dbReference type="NCBI Taxonomy" id="34631"/>
    <lineage>
        <taxon>Eukaryota</taxon>
        <taxon>Metazoa</taxon>
        <taxon>Ecdysozoa</taxon>
        <taxon>Arthropoda</taxon>
        <taxon>Chelicerata</taxon>
        <taxon>Arachnida</taxon>
        <taxon>Acari</taxon>
        <taxon>Parasitiformes</taxon>
        <taxon>Ixodida</taxon>
        <taxon>Ixodoidea</taxon>
        <taxon>Ixodidae</taxon>
        <taxon>Rhipicephalinae</taxon>
        <taxon>Rhipicephalus</taxon>
        <taxon>Rhipicephalus</taxon>
    </lineage>
</organism>
<dbReference type="InterPro" id="IPR045121">
    <property type="entry name" value="CoAse"/>
</dbReference>
<keyword evidence="5" id="KW-0460">Magnesium</keyword>
<reference evidence="8" key="1">
    <citation type="journal article" date="2016" name="Ticks Tick Borne Dis.">
        <title>De novo assembly and annotation of the salivary gland transcriptome of Rhipicephalus appendiculatus male and female ticks during blood feeding.</title>
        <authorList>
            <person name="de Castro M.H."/>
            <person name="de Klerk D."/>
            <person name="Pienaar R."/>
            <person name="Latif A.A."/>
            <person name="Rees D.J."/>
            <person name="Mans B.J."/>
        </authorList>
    </citation>
    <scope>NUCLEOTIDE SEQUENCE</scope>
    <source>
        <tissue evidence="8">Salivary glands</tissue>
    </source>
</reference>
<evidence type="ECO:0000256" key="3">
    <source>
        <dbReference type="ARBA" id="ARBA00022723"/>
    </source>
</evidence>
<name>A0A131YRK8_RHIAP</name>